<feature type="compositionally biased region" description="Polar residues" evidence="1">
    <location>
        <begin position="48"/>
        <end position="59"/>
    </location>
</feature>
<evidence type="ECO:0000256" key="1">
    <source>
        <dbReference type="SAM" id="MobiDB-lite"/>
    </source>
</evidence>
<dbReference type="AlphaFoldDB" id="A0A1R1PSU6"/>
<accession>A0A1R1PSU6</accession>
<keyword evidence="3" id="KW-1185">Reference proteome</keyword>
<reference evidence="3" key="1">
    <citation type="submission" date="2017-01" db="EMBL/GenBank/DDBJ databases">
        <authorList>
            <person name="Wang Y."/>
            <person name="White M."/>
            <person name="Kvist S."/>
            <person name="Moncalvo J.-M."/>
        </authorList>
    </citation>
    <scope>NUCLEOTIDE SEQUENCE [LARGE SCALE GENOMIC DNA]</scope>
    <source>
        <strain evidence="3">COL-18-3</strain>
    </source>
</reference>
<gene>
    <name evidence="2" type="ORF">AX774_g2476</name>
</gene>
<proteinExistence type="predicted"/>
<feature type="region of interest" description="Disordered" evidence="1">
    <location>
        <begin position="48"/>
        <end position="100"/>
    </location>
</feature>
<organism evidence="2 3">
    <name type="scientific">Zancudomyces culisetae</name>
    <name type="common">Gut fungus</name>
    <name type="synonym">Smittium culisetae</name>
    <dbReference type="NCBI Taxonomy" id="1213189"/>
    <lineage>
        <taxon>Eukaryota</taxon>
        <taxon>Fungi</taxon>
        <taxon>Fungi incertae sedis</taxon>
        <taxon>Zoopagomycota</taxon>
        <taxon>Kickxellomycotina</taxon>
        <taxon>Harpellomycetes</taxon>
        <taxon>Harpellales</taxon>
        <taxon>Legeriomycetaceae</taxon>
        <taxon>Zancudomyces</taxon>
    </lineage>
</organism>
<sequence length="100" mass="11223">MHFFYLGPPTFNFTDWIVFKIATTRKSKNTGPKETRLYTTTDSRFSAKTIGNQPKANTINEERPAIKTSKSGVKARGGSIQNKSKRHVRETQQGSESKAS</sequence>
<dbReference type="EMBL" id="LSSK01000268">
    <property type="protein sequence ID" value="OMH84014.1"/>
    <property type="molecule type" value="Genomic_DNA"/>
</dbReference>
<protein>
    <submittedName>
        <fullName evidence="2">Uncharacterized protein</fullName>
    </submittedName>
</protein>
<name>A0A1R1PSU6_ZANCU</name>
<evidence type="ECO:0000313" key="3">
    <source>
        <dbReference type="Proteomes" id="UP000188320"/>
    </source>
</evidence>
<dbReference type="Proteomes" id="UP000188320">
    <property type="component" value="Unassembled WGS sequence"/>
</dbReference>
<comment type="caution">
    <text evidence="2">The sequence shown here is derived from an EMBL/GenBank/DDBJ whole genome shotgun (WGS) entry which is preliminary data.</text>
</comment>
<feature type="compositionally biased region" description="Polar residues" evidence="1">
    <location>
        <begin position="91"/>
        <end position="100"/>
    </location>
</feature>
<evidence type="ECO:0000313" key="2">
    <source>
        <dbReference type="EMBL" id="OMH84014.1"/>
    </source>
</evidence>